<comment type="caution">
    <text evidence="2">The sequence shown here is derived from an EMBL/GenBank/DDBJ whole genome shotgun (WGS) entry which is preliminary data.</text>
</comment>
<evidence type="ECO:0000256" key="1">
    <source>
        <dbReference type="SAM" id="MobiDB-lite"/>
    </source>
</evidence>
<sequence>MVAAALIGCGTRVPSPPASPPGESPKIDVSVAANQALSERRGPDGALNATLFRRLAVVYLPGNESPLADEELPSKWFHLLVNQIASPESHLFNQFLERVDSSKWHGPDDNEIVYEYWAGRTMPILLGSCNAESLPPKSALTPVLESSNTPSHVKALDAKFRFVVVRCGAANSNFNFTALRSRLDEVADFYEVSTKSTNDLMLAQAELFIMSPDKEIPVPEYLRQRAEISLRRIWDLIELSIPRNATNASVKLPYPALTFDREKMGLPPFETDSARGMFNAFGRARPQQTQYERTVYISPTFIRAAFIRCVASTHYDASLTPRLKIMLKNYLAGRRSDSDLSDASLAAKGDTAKMNQCISESIDFTLGHELGHFIGGIESEESADCVGHFISQEMHGNEPGLFQRLIFDLAKSQEYKLLAIDDLGRKQLACRSELLSRFPADDNRKVEAKLPRCAEVAPECTNPRFFKK</sequence>
<protein>
    <submittedName>
        <fullName evidence="2">Uncharacterized protein</fullName>
    </submittedName>
</protein>
<keyword evidence="3" id="KW-1185">Reference proteome</keyword>
<evidence type="ECO:0000313" key="2">
    <source>
        <dbReference type="EMBL" id="MBB4842522.1"/>
    </source>
</evidence>
<organism evidence="2 3">
    <name type="scientific">Roseateles oligotrophus</name>
    <dbReference type="NCBI Taxonomy" id="1769250"/>
    <lineage>
        <taxon>Bacteria</taxon>
        <taxon>Pseudomonadati</taxon>
        <taxon>Pseudomonadota</taxon>
        <taxon>Betaproteobacteria</taxon>
        <taxon>Burkholderiales</taxon>
        <taxon>Sphaerotilaceae</taxon>
        <taxon>Roseateles</taxon>
    </lineage>
</organism>
<dbReference type="Proteomes" id="UP000562027">
    <property type="component" value="Unassembled WGS sequence"/>
</dbReference>
<reference evidence="2 3" key="1">
    <citation type="submission" date="2020-08" db="EMBL/GenBank/DDBJ databases">
        <title>Functional genomics of gut bacteria from endangered species of beetles.</title>
        <authorList>
            <person name="Carlos-Shanley C."/>
        </authorList>
    </citation>
    <scope>NUCLEOTIDE SEQUENCE [LARGE SCALE GENOMIC DNA]</scope>
    <source>
        <strain evidence="2 3">S00239</strain>
    </source>
</reference>
<dbReference type="EMBL" id="JACHLP010000002">
    <property type="protein sequence ID" value="MBB4842522.1"/>
    <property type="molecule type" value="Genomic_DNA"/>
</dbReference>
<dbReference type="RefSeq" id="WP_184296912.1">
    <property type="nucleotide sequence ID" value="NZ_JACHLP010000002.1"/>
</dbReference>
<feature type="region of interest" description="Disordered" evidence="1">
    <location>
        <begin position="7"/>
        <end position="26"/>
    </location>
</feature>
<accession>A0A840L755</accession>
<gene>
    <name evidence="2" type="ORF">HNP55_001037</name>
</gene>
<dbReference type="AlphaFoldDB" id="A0A840L755"/>
<feature type="compositionally biased region" description="Pro residues" evidence="1">
    <location>
        <begin position="14"/>
        <end position="23"/>
    </location>
</feature>
<name>A0A840L755_9BURK</name>
<evidence type="ECO:0000313" key="3">
    <source>
        <dbReference type="Proteomes" id="UP000562027"/>
    </source>
</evidence>
<proteinExistence type="predicted"/>